<keyword evidence="5" id="KW-0677">Repeat</keyword>
<dbReference type="InterPro" id="IPR015943">
    <property type="entry name" value="WD40/YVTN_repeat-like_dom_sf"/>
</dbReference>
<dbReference type="SUPFAM" id="SSF50978">
    <property type="entry name" value="WD40 repeat-like"/>
    <property type="match status" value="1"/>
</dbReference>
<evidence type="ECO:0000256" key="7">
    <source>
        <dbReference type="ARBA" id="ARBA00023242"/>
    </source>
</evidence>
<name>A0A3S3QWZ6_9MAGN</name>
<dbReference type="FunFam" id="2.130.10.10:FF:000853">
    <property type="entry name" value="WD repeat-containing protein RUP2"/>
    <property type="match status" value="1"/>
</dbReference>
<dbReference type="AlphaFoldDB" id="A0A3S3QWZ6"/>
<comment type="caution">
    <text evidence="10">The sequence shown here is derived from an EMBL/GenBank/DDBJ whole genome shotgun (WGS) entry which is preliminary data.</text>
</comment>
<reference evidence="10 11" key="1">
    <citation type="journal article" date="2019" name="Nat. Plants">
        <title>Stout camphor tree genome fills gaps in understanding of flowering plant genome evolution.</title>
        <authorList>
            <person name="Chaw S.M."/>
            <person name="Liu Y.C."/>
            <person name="Wu Y.W."/>
            <person name="Wang H.Y."/>
            <person name="Lin C.I."/>
            <person name="Wu C.S."/>
            <person name="Ke H.M."/>
            <person name="Chang L.Y."/>
            <person name="Hsu C.Y."/>
            <person name="Yang H.T."/>
            <person name="Sudianto E."/>
            <person name="Hsu M.H."/>
            <person name="Wu K.P."/>
            <person name="Wang L.N."/>
            <person name="Leebens-Mack J.H."/>
            <person name="Tsai I.J."/>
        </authorList>
    </citation>
    <scope>NUCLEOTIDE SEQUENCE [LARGE SCALE GENOMIC DNA]</scope>
    <source>
        <strain evidence="11">cv. Chaw 1501</strain>
        <tissue evidence="10">Young leaves</tissue>
    </source>
</reference>
<evidence type="ECO:0000256" key="6">
    <source>
        <dbReference type="ARBA" id="ARBA00023089"/>
    </source>
</evidence>
<evidence type="ECO:0000256" key="3">
    <source>
        <dbReference type="ARBA" id="ARBA00022490"/>
    </source>
</evidence>
<keyword evidence="6" id="KW-0287">Flowering</keyword>
<evidence type="ECO:0000256" key="9">
    <source>
        <dbReference type="SAM" id="MobiDB-lite"/>
    </source>
</evidence>
<dbReference type="GO" id="GO:0005829">
    <property type="term" value="C:cytosol"/>
    <property type="evidence" value="ECO:0007669"/>
    <property type="project" value="UniProtKB-SubCell"/>
</dbReference>
<keyword evidence="7" id="KW-0539">Nucleus</keyword>
<dbReference type="InterPro" id="IPR019775">
    <property type="entry name" value="WD40_repeat_CS"/>
</dbReference>
<dbReference type="Gene3D" id="2.130.10.10">
    <property type="entry name" value="YVTN repeat-like/Quinoprotein amine dehydrogenase"/>
    <property type="match status" value="1"/>
</dbReference>
<evidence type="ECO:0000256" key="8">
    <source>
        <dbReference type="PROSITE-ProRule" id="PRU00221"/>
    </source>
</evidence>
<dbReference type="EMBL" id="QPKB01000009">
    <property type="protein sequence ID" value="RWR91907.1"/>
    <property type="molecule type" value="Genomic_DNA"/>
</dbReference>
<dbReference type="InterPro" id="IPR001680">
    <property type="entry name" value="WD40_rpt"/>
</dbReference>
<feature type="repeat" description="WD" evidence="8">
    <location>
        <begin position="241"/>
        <end position="281"/>
    </location>
</feature>
<dbReference type="PROSITE" id="PS50082">
    <property type="entry name" value="WD_REPEATS_2"/>
    <property type="match status" value="1"/>
</dbReference>
<organism evidence="10 11">
    <name type="scientific">Cinnamomum micranthum f. kanehirae</name>
    <dbReference type="NCBI Taxonomy" id="337451"/>
    <lineage>
        <taxon>Eukaryota</taxon>
        <taxon>Viridiplantae</taxon>
        <taxon>Streptophyta</taxon>
        <taxon>Embryophyta</taxon>
        <taxon>Tracheophyta</taxon>
        <taxon>Spermatophyta</taxon>
        <taxon>Magnoliopsida</taxon>
        <taxon>Magnoliidae</taxon>
        <taxon>Laurales</taxon>
        <taxon>Lauraceae</taxon>
        <taxon>Cinnamomum</taxon>
    </lineage>
</organism>
<dbReference type="GO" id="GO:0009908">
    <property type="term" value="P:flower development"/>
    <property type="evidence" value="ECO:0007669"/>
    <property type="project" value="UniProtKB-KW"/>
</dbReference>
<keyword evidence="4 8" id="KW-0853">WD repeat</keyword>
<dbReference type="PROSITE" id="PS00678">
    <property type="entry name" value="WD_REPEATS_1"/>
    <property type="match status" value="1"/>
</dbReference>
<dbReference type="OrthoDB" id="273771at2759"/>
<evidence type="ECO:0000256" key="5">
    <source>
        <dbReference type="ARBA" id="ARBA00022737"/>
    </source>
</evidence>
<dbReference type="Pfam" id="PF00400">
    <property type="entry name" value="WD40"/>
    <property type="match status" value="2"/>
</dbReference>
<dbReference type="PANTHER" id="PTHR45389">
    <property type="entry name" value="WD REPEAT-CONTAINING PROTEIN RUP1"/>
    <property type="match status" value="1"/>
</dbReference>
<evidence type="ECO:0000313" key="10">
    <source>
        <dbReference type="EMBL" id="RWR91907.1"/>
    </source>
</evidence>
<accession>A0A3S3QWZ6</accession>
<feature type="region of interest" description="Disordered" evidence="9">
    <location>
        <begin position="1"/>
        <end position="25"/>
    </location>
</feature>
<protein>
    <submittedName>
        <fullName evidence="10">WD repeat-containing protein RUP2</fullName>
    </submittedName>
</protein>
<gene>
    <name evidence="10" type="ORF">CKAN_02108500</name>
</gene>
<dbReference type="STRING" id="337451.A0A3S3QWZ6"/>
<comment type="subcellular location">
    <subcellularLocation>
        <location evidence="2">Cytoplasm</location>
        <location evidence="2">Cytosol</location>
    </subcellularLocation>
    <subcellularLocation>
        <location evidence="1">Nucleus</location>
    </subcellularLocation>
</comment>
<sequence length="378" mass="41581">MIRPSQAKHEEEENEEEEEKQEGKARCEWDFHLSTVISSSVAGAISDTLGVIEFDPSDQLLATGGIARKIRIYSIRSLLPHESASGVHTTTPLDHKNACDYYICTPAKLSSLRWRPDSGSRVVGSGDYDGVVTEYDLERRVAVFERDEHGGRRVWSVDYSHHQAPLGASGSDDGTAHLWDPRCGSGPTSVAIVCPGPGPVRSPVCCVEFDPFGGAMVALGSADRRAYIYDVRNMLAPVYTFCGHRKTVTYVRFVRENCLVSAAIDGCMKLWNIGDTGTIRTYKGHVNSRSFVGLSVWRNGGLFGCGSENNEVFVYDQRWGEPIWVRGFESVTRSDSDQKFVSGICWRQAGDDECTLVAGGSDGVLQVFTGTRIMFPSD</sequence>
<dbReference type="Proteomes" id="UP000283530">
    <property type="component" value="Unassembled WGS sequence"/>
</dbReference>
<evidence type="ECO:0000256" key="1">
    <source>
        <dbReference type="ARBA" id="ARBA00004123"/>
    </source>
</evidence>
<evidence type="ECO:0000256" key="4">
    <source>
        <dbReference type="ARBA" id="ARBA00022574"/>
    </source>
</evidence>
<keyword evidence="3" id="KW-0963">Cytoplasm</keyword>
<dbReference type="InterPro" id="IPR036322">
    <property type="entry name" value="WD40_repeat_dom_sf"/>
</dbReference>
<dbReference type="GO" id="GO:0005634">
    <property type="term" value="C:nucleus"/>
    <property type="evidence" value="ECO:0007669"/>
    <property type="project" value="UniProtKB-SubCell"/>
</dbReference>
<dbReference type="GO" id="GO:0043254">
    <property type="term" value="P:regulation of protein-containing complex assembly"/>
    <property type="evidence" value="ECO:0007669"/>
    <property type="project" value="UniProtKB-ARBA"/>
</dbReference>
<dbReference type="SMART" id="SM00320">
    <property type="entry name" value="WD40"/>
    <property type="match status" value="7"/>
</dbReference>
<proteinExistence type="predicted"/>
<dbReference type="InterPro" id="IPR044616">
    <property type="entry name" value="RUP1/2"/>
</dbReference>
<dbReference type="PANTHER" id="PTHR45389:SF1">
    <property type="entry name" value="WD REPEAT-CONTAINING PROTEIN RUP1"/>
    <property type="match status" value="1"/>
</dbReference>
<dbReference type="GO" id="GO:0010224">
    <property type="term" value="P:response to UV-B"/>
    <property type="evidence" value="ECO:0007669"/>
    <property type="project" value="TreeGrafter"/>
</dbReference>
<keyword evidence="11" id="KW-1185">Reference proteome</keyword>
<evidence type="ECO:0000313" key="11">
    <source>
        <dbReference type="Proteomes" id="UP000283530"/>
    </source>
</evidence>
<evidence type="ECO:0000256" key="2">
    <source>
        <dbReference type="ARBA" id="ARBA00004514"/>
    </source>
</evidence>